<name>A0A3E0DR95_9GAMM</name>
<dbReference type="AlphaFoldDB" id="A0A3E0DR95"/>
<feature type="transmembrane region" description="Helical" evidence="1">
    <location>
        <begin position="69"/>
        <end position="92"/>
    </location>
</feature>
<organism evidence="2 3">
    <name type="scientific">Marinomonas pollencensis</name>
    <dbReference type="NCBI Taxonomy" id="491954"/>
    <lineage>
        <taxon>Bacteria</taxon>
        <taxon>Pseudomonadati</taxon>
        <taxon>Pseudomonadota</taxon>
        <taxon>Gammaproteobacteria</taxon>
        <taxon>Oceanospirillales</taxon>
        <taxon>Oceanospirillaceae</taxon>
        <taxon>Marinomonas</taxon>
    </lineage>
</organism>
<protein>
    <submittedName>
        <fullName evidence="2">Uncharacterized protein DUF2798</fullName>
    </submittedName>
</protein>
<sequence length="180" mass="19924">MVDIINQISITIKLDQKVNTQTASLATEADKKKTPLWHKITVVLGIMFVIGGSLTGIMTYMNLGYTDGFFYSWMSSFLTALVTVMPAGFILMALVTKLVEKLFPTMGEQKRNLIVGIGMASVMESFMAFSTAMNNIGLSNFDVFYSAWLHALIAALPVSLLISTIMSMTVKPKMERFLRS</sequence>
<keyword evidence="1" id="KW-0472">Membrane</keyword>
<evidence type="ECO:0000313" key="3">
    <source>
        <dbReference type="Proteomes" id="UP000256542"/>
    </source>
</evidence>
<comment type="caution">
    <text evidence="2">The sequence shown here is derived from an EMBL/GenBank/DDBJ whole genome shotgun (WGS) entry which is preliminary data.</text>
</comment>
<feature type="transmembrane region" description="Helical" evidence="1">
    <location>
        <begin position="40"/>
        <end position="63"/>
    </location>
</feature>
<dbReference type="InterPro" id="IPR021529">
    <property type="entry name" value="DUF2798"/>
</dbReference>
<dbReference type="OrthoDB" id="7871259at2"/>
<keyword evidence="3" id="KW-1185">Reference proteome</keyword>
<dbReference type="Proteomes" id="UP000256542">
    <property type="component" value="Unassembled WGS sequence"/>
</dbReference>
<evidence type="ECO:0000313" key="2">
    <source>
        <dbReference type="EMBL" id="REG85657.1"/>
    </source>
</evidence>
<keyword evidence="1" id="KW-1133">Transmembrane helix</keyword>
<gene>
    <name evidence="2" type="ORF">DFP81_102190</name>
</gene>
<keyword evidence="1" id="KW-0812">Transmembrane</keyword>
<proteinExistence type="predicted"/>
<feature type="transmembrane region" description="Helical" evidence="1">
    <location>
        <begin position="145"/>
        <end position="170"/>
    </location>
</feature>
<reference evidence="2 3" key="1">
    <citation type="submission" date="2018-08" db="EMBL/GenBank/DDBJ databases">
        <title>Genomic Encyclopedia of Type Strains, Phase III (KMG-III): the genomes of soil and plant-associated and newly described type strains.</title>
        <authorList>
            <person name="Whitman W."/>
        </authorList>
    </citation>
    <scope>NUCLEOTIDE SEQUENCE [LARGE SCALE GENOMIC DNA]</scope>
    <source>
        <strain evidence="2 3">CECT 7375</strain>
    </source>
</reference>
<evidence type="ECO:0000256" key="1">
    <source>
        <dbReference type="SAM" id="Phobius"/>
    </source>
</evidence>
<accession>A0A3E0DR95</accession>
<dbReference type="Pfam" id="PF11391">
    <property type="entry name" value="DUF2798"/>
    <property type="match status" value="1"/>
</dbReference>
<feature type="transmembrane region" description="Helical" evidence="1">
    <location>
        <begin position="113"/>
        <end position="133"/>
    </location>
</feature>
<dbReference type="EMBL" id="QUNG01000002">
    <property type="protein sequence ID" value="REG85657.1"/>
    <property type="molecule type" value="Genomic_DNA"/>
</dbReference>